<evidence type="ECO:0000313" key="2">
    <source>
        <dbReference type="Proteomes" id="UP000075320"/>
    </source>
</evidence>
<sequence length="286" mass="32598">MIELVFSFILSTWGGLTVVQEWADDHIGGFQVLTDRIHKEEQILCALERQGMLVYDGQWKEKTQLPIPASCLKDTTPQIANPIPTISFRSETLASVPNQSSWDQRIDIRLKDEEQYSLFFRQDKQHVGVHSTAGWSMWVERKTGCIRYELSDAKSLMHFRLKVMGNINPLKGVVTDVNSVEALHVSQSEGKVEKAHVLVGKKQEGFTQLVFRRDKDSLKKVASSESKKGFKEGFHESWASKIGEKELTLFADVNSKKYRDFVMQGLPLAFDRVNPEQPVPETALFR</sequence>
<organism evidence="1 2">
    <name type="scientific">Bdellovibrio bacteriovorus</name>
    <dbReference type="NCBI Taxonomy" id="959"/>
    <lineage>
        <taxon>Bacteria</taxon>
        <taxon>Pseudomonadati</taxon>
        <taxon>Bdellovibrionota</taxon>
        <taxon>Bdellovibrionia</taxon>
        <taxon>Bdellovibrionales</taxon>
        <taxon>Pseudobdellovibrionaceae</taxon>
        <taxon>Bdellovibrio</taxon>
    </lineage>
</organism>
<protein>
    <submittedName>
        <fullName evidence="1">Uncharacterized protein</fullName>
    </submittedName>
</protein>
<comment type="caution">
    <text evidence="1">The sequence shown here is derived from an EMBL/GenBank/DDBJ whole genome shotgun (WGS) entry which is preliminary data.</text>
</comment>
<proteinExistence type="predicted"/>
<dbReference type="Proteomes" id="UP000075320">
    <property type="component" value="Unassembled WGS sequence"/>
</dbReference>
<dbReference type="EMBL" id="LUKE01000001">
    <property type="protein sequence ID" value="KYG66947.1"/>
    <property type="molecule type" value="Genomic_DNA"/>
</dbReference>
<name>A0A150WRK0_BDEBC</name>
<keyword evidence="2" id="KW-1185">Reference proteome</keyword>
<dbReference type="AlphaFoldDB" id="A0A150WRK0"/>
<evidence type="ECO:0000313" key="1">
    <source>
        <dbReference type="EMBL" id="KYG66947.1"/>
    </source>
</evidence>
<accession>A0A150WRK0</accession>
<gene>
    <name evidence="1" type="ORF">AZI86_07950</name>
</gene>
<reference evidence="1 2" key="1">
    <citation type="submission" date="2016-03" db="EMBL/GenBank/DDBJ databases">
        <authorList>
            <person name="Ploux O."/>
        </authorList>
    </citation>
    <scope>NUCLEOTIDE SEQUENCE [LARGE SCALE GENOMIC DNA]</scope>
    <source>
        <strain evidence="1 2">R0</strain>
    </source>
</reference>
<dbReference type="RefSeq" id="WP_061834524.1">
    <property type="nucleotide sequence ID" value="NZ_LUKE01000001.1"/>
</dbReference>